<evidence type="ECO:0000313" key="2">
    <source>
        <dbReference type="EMBL" id="KAF5855542.1"/>
    </source>
</evidence>
<feature type="compositionally biased region" description="Polar residues" evidence="1">
    <location>
        <begin position="37"/>
        <end position="46"/>
    </location>
</feature>
<dbReference type="EMBL" id="SPNV01000418">
    <property type="protein sequence ID" value="KAF5855542.1"/>
    <property type="molecule type" value="Genomic_DNA"/>
</dbReference>
<sequence>MRSHEQRIQIFFLGPSSVSWDTRRPKTENIAPPSGEDITQNFSGLSDTGDVDMDIDDLPHPDTLFFWAQNNGDAGRRQLSVTPRHVNRTLDEGEGRLSDVTRSEDHPFLLQSTEQ</sequence>
<keyword evidence="3" id="KW-1185">Reference proteome</keyword>
<name>A0A8H6E163_PETAA</name>
<feature type="region of interest" description="Disordered" evidence="1">
    <location>
        <begin position="19"/>
        <end position="50"/>
    </location>
</feature>
<comment type="caution">
    <text evidence="2">The sequence shown here is derived from an EMBL/GenBank/DDBJ whole genome shotgun (WGS) entry which is preliminary data.</text>
</comment>
<protein>
    <submittedName>
        <fullName evidence="2">Uncharacterized protein</fullName>
    </submittedName>
</protein>
<gene>
    <name evidence="2" type="ORF">ETB97_009004</name>
</gene>
<evidence type="ECO:0000256" key="1">
    <source>
        <dbReference type="SAM" id="MobiDB-lite"/>
    </source>
</evidence>
<dbReference type="AlphaFoldDB" id="A0A8H6E163"/>
<evidence type="ECO:0000313" key="3">
    <source>
        <dbReference type="Proteomes" id="UP000541154"/>
    </source>
</evidence>
<feature type="compositionally biased region" description="Basic and acidic residues" evidence="1">
    <location>
        <begin position="88"/>
        <end position="107"/>
    </location>
</feature>
<feature type="region of interest" description="Disordered" evidence="1">
    <location>
        <begin position="84"/>
        <end position="115"/>
    </location>
</feature>
<proteinExistence type="predicted"/>
<dbReference type="Proteomes" id="UP000541154">
    <property type="component" value="Unassembled WGS sequence"/>
</dbReference>
<organism evidence="2 3">
    <name type="scientific">Petromyces alliaceus</name>
    <name type="common">Aspergillus alliaceus</name>
    <dbReference type="NCBI Taxonomy" id="209559"/>
    <lineage>
        <taxon>Eukaryota</taxon>
        <taxon>Fungi</taxon>
        <taxon>Dikarya</taxon>
        <taxon>Ascomycota</taxon>
        <taxon>Pezizomycotina</taxon>
        <taxon>Eurotiomycetes</taxon>
        <taxon>Eurotiomycetidae</taxon>
        <taxon>Eurotiales</taxon>
        <taxon>Aspergillaceae</taxon>
        <taxon>Aspergillus</taxon>
        <taxon>Aspergillus subgen. Circumdati</taxon>
    </lineage>
</organism>
<accession>A0A8H6E163</accession>
<reference evidence="2 3" key="1">
    <citation type="submission" date="2019-04" db="EMBL/GenBank/DDBJ databases">
        <title>Aspergillus burnettii sp. nov., novel species from soil in southeast Queensland.</title>
        <authorList>
            <person name="Gilchrist C.L.M."/>
            <person name="Pitt J.I."/>
            <person name="Lange L."/>
            <person name="Lacey H.J."/>
            <person name="Vuong D."/>
            <person name="Midgley D.J."/>
            <person name="Greenfield P."/>
            <person name="Bradbury M."/>
            <person name="Lacey E."/>
            <person name="Busk P.K."/>
            <person name="Pilgaard B."/>
            <person name="Chooi Y.H."/>
            <person name="Piggott A.M."/>
        </authorList>
    </citation>
    <scope>NUCLEOTIDE SEQUENCE [LARGE SCALE GENOMIC DNA]</scope>
    <source>
        <strain evidence="2 3">FRR 5400</strain>
    </source>
</reference>